<evidence type="ECO:0000313" key="1">
    <source>
        <dbReference type="EMBL" id="PTQ87083.1"/>
    </source>
</evidence>
<dbReference type="Proteomes" id="UP000244223">
    <property type="component" value="Unassembled WGS sequence"/>
</dbReference>
<accession>A0A2T5ITE4</accession>
<dbReference type="EMBL" id="QAON01000024">
    <property type="protein sequence ID" value="PTQ87083.1"/>
    <property type="molecule type" value="Genomic_DNA"/>
</dbReference>
<comment type="caution">
    <text evidence="1">The sequence shown here is derived from an EMBL/GenBank/DDBJ whole genome shotgun (WGS) entry which is preliminary data.</text>
</comment>
<reference evidence="1 2" key="1">
    <citation type="submission" date="2018-04" db="EMBL/GenBank/DDBJ databases">
        <title>Genomic Encyclopedia of Archaeal and Bacterial Type Strains, Phase II (KMG-II): from individual species to whole genera.</title>
        <authorList>
            <person name="Goeker M."/>
        </authorList>
    </citation>
    <scope>NUCLEOTIDE SEQUENCE [LARGE SCALE GENOMIC DNA]</scope>
    <source>
        <strain evidence="1 2">DSM 5822</strain>
    </source>
</reference>
<dbReference type="RefSeq" id="WP_107866923.1">
    <property type="nucleotide sequence ID" value="NZ_QAON01000024.1"/>
</dbReference>
<sequence length="457" mass="46997">MMPVTFSPIITDLGQGVFVPLATGIEFTFTHVAVGTGTSAVNSTATALENEIARFPIAGGGINSGGKSASINALITNHTNANPQNYNISEIGFFGLDASSNTILFAIYRQGTTIINKVAGVDIAIPFSLGLGALPASNITVQLDTNISAMMALLGQHTSLNHPHTQYKRTLNNTERLKIADGVDNDEAVSKGQLNAEATTRAGVDSALAALIAQEVLDRQAGDANQSNGYLNTPIMTLTDGDTDSLVLSPNQVVRVLLVGGGAGGGMCNENPSGANDYSGHPNNGIAEDGTPSTVEIDHLALVIARADNGTGGKSGMRDTGGGAPPYNGYTGVHGGGWAHSGYTILLGAQIDTRESPRYQSMPRAYPYQAYRINGTSLDDYGRGGDGAATAGAITYGGIGGYGGNGGIVEVLIKNTGTTDMVLNLVSGTKGQGYYQDLFGDDYAGHDGTGGLVVVYA</sequence>
<keyword evidence="2" id="KW-1185">Reference proteome</keyword>
<protein>
    <submittedName>
        <fullName evidence="1">Uncharacterized protein</fullName>
    </submittedName>
</protein>
<name>A0A2T5ITE4_9GAMM</name>
<proteinExistence type="predicted"/>
<dbReference type="OrthoDB" id="8596123at2"/>
<gene>
    <name evidence="1" type="ORF">C8N29_1245</name>
</gene>
<dbReference type="AlphaFoldDB" id="A0A2T5ITE4"/>
<organism evidence="1 2">
    <name type="scientific">Agitococcus lubricus</name>
    <dbReference type="NCBI Taxonomy" id="1077255"/>
    <lineage>
        <taxon>Bacteria</taxon>
        <taxon>Pseudomonadati</taxon>
        <taxon>Pseudomonadota</taxon>
        <taxon>Gammaproteobacteria</taxon>
        <taxon>Moraxellales</taxon>
        <taxon>Moraxellaceae</taxon>
        <taxon>Agitococcus</taxon>
    </lineage>
</organism>
<evidence type="ECO:0000313" key="2">
    <source>
        <dbReference type="Proteomes" id="UP000244223"/>
    </source>
</evidence>